<gene>
    <name evidence="4" type="ORF">GIB67_018180</name>
</gene>
<reference evidence="4 5" key="1">
    <citation type="journal article" date="2020" name="IScience">
        <title>Genome Sequencing of the Endangered Kingdonia uniflora (Circaeasteraceae, Ranunculales) Reveals Potential Mechanisms of Evolutionary Specialization.</title>
        <authorList>
            <person name="Sun Y."/>
            <person name="Deng T."/>
            <person name="Zhang A."/>
            <person name="Moore M.J."/>
            <person name="Landis J.B."/>
            <person name="Lin N."/>
            <person name="Zhang H."/>
            <person name="Zhang X."/>
            <person name="Huang J."/>
            <person name="Zhang X."/>
            <person name="Sun H."/>
            <person name="Wang H."/>
        </authorList>
    </citation>
    <scope>NUCLEOTIDE SEQUENCE [LARGE SCALE GENOMIC DNA]</scope>
    <source>
        <strain evidence="4">TB1705</strain>
        <tissue evidence="4">Leaf</tissue>
    </source>
</reference>
<feature type="region of interest" description="Disordered" evidence="3">
    <location>
        <begin position="19"/>
        <end position="39"/>
    </location>
</feature>
<comment type="caution">
    <text evidence="4">The sequence shown here is derived from an EMBL/GenBank/DDBJ whole genome shotgun (WGS) entry which is preliminary data.</text>
</comment>
<organism evidence="4 5">
    <name type="scientific">Kingdonia uniflora</name>
    <dbReference type="NCBI Taxonomy" id="39325"/>
    <lineage>
        <taxon>Eukaryota</taxon>
        <taxon>Viridiplantae</taxon>
        <taxon>Streptophyta</taxon>
        <taxon>Embryophyta</taxon>
        <taxon>Tracheophyta</taxon>
        <taxon>Spermatophyta</taxon>
        <taxon>Magnoliopsida</taxon>
        <taxon>Ranunculales</taxon>
        <taxon>Circaeasteraceae</taxon>
        <taxon>Kingdonia</taxon>
    </lineage>
</organism>
<protein>
    <submittedName>
        <fullName evidence="4">Uncharacterized protein</fullName>
    </submittedName>
</protein>
<sequence length="145" mass="16509">MASSKRKRVQNKKELLLQVQSKNQETSPIELPCYSDSKGSEDRELVDVCSDNECSTPKAKRYRIPDIVSCPPAPKKRRALSQTFLTSHRSPISFFASPDIELFFYSTLPKIPNIPTSGAKHRNENPRKKLVRLLNNVSTSWFDIS</sequence>
<accession>A0A7J7NMU2</accession>
<dbReference type="AlphaFoldDB" id="A0A7J7NMU2"/>
<evidence type="ECO:0000313" key="5">
    <source>
        <dbReference type="Proteomes" id="UP000541444"/>
    </source>
</evidence>
<dbReference type="EMBL" id="JACGCM010000697">
    <property type="protein sequence ID" value="KAF6168340.1"/>
    <property type="molecule type" value="Genomic_DNA"/>
</dbReference>
<dbReference type="GO" id="GO:0032875">
    <property type="term" value="P:regulation of DNA endoreduplication"/>
    <property type="evidence" value="ECO:0007669"/>
    <property type="project" value="InterPro"/>
</dbReference>
<keyword evidence="1" id="KW-0649">Protein kinase inhibitor</keyword>
<evidence type="ECO:0000256" key="1">
    <source>
        <dbReference type="ARBA" id="ARBA00023013"/>
    </source>
</evidence>
<dbReference type="GO" id="GO:0004860">
    <property type="term" value="F:protein kinase inhibitor activity"/>
    <property type="evidence" value="ECO:0007669"/>
    <property type="project" value="UniProtKB-KW"/>
</dbReference>
<dbReference type="GO" id="GO:0005634">
    <property type="term" value="C:nucleus"/>
    <property type="evidence" value="ECO:0007669"/>
    <property type="project" value="TreeGrafter"/>
</dbReference>
<keyword evidence="2" id="KW-0131">Cell cycle</keyword>
<evidence type="ECO:0000256" key="3">
    <source>
        <dbReference type="SAM" id="MobiDB-lite"/>
    </source>
</evidence>
<keyword evidence="5" id="KW-1185">Reference proteome</keyword>
<evidence type="ECO:0000256" key="2">
    <source>
        <dbReference type="ARBA" id="ARBA00023306"/>
    </source>
</evidence>
<dbReference type="PANTHER" id="PTHR33142:SF28">
    <property type="entry name" value="CYCLIN-DEPENDENT PROTEIN KINASE INHIBITOR SMR13"/>
    <property type="match status" value="1"/>
</dbReference>
<name>A0A7J7NMU2_9MAGN</name>
<dbReference type="InterPro" id="IPR040389">
    <property type="entry name" value="SMR"/>
</dbReference>
<dbReference type="Proteomes" id="UP000541444">
    <property type="component" value="Unassembled WGS sequence"/>
</dbReference>
<dbReference type="OrthoDB" id="1840446at2759"/>
<evidence type="ECO:0000313" key="4">
    <source>
        <dbReference type="EMBL" id="KAF6168340.1"/>
    </source>
</evidence>
<dbReference type="PANTHER" id="PTHR33142">
    <property type="entry name" value="CYCLIN-DEPENDENT PROTEIN KINASE INHIBITOR SMR13"/>
    <property type="match status" value="1"/>
</dbReference>
<proteinExistence type="predicted"/>